<gene>
    <name evidence="8" type="ORF">KL771_17055</name>
</gene>
<evidence type="ECO:0000259" key="5">
    <source>
        <dbReference type="PROSITE" id="PS50111"/>
    </source>
</evidence>
<feature type="domain" description="HAMP" evidence="6">
    <location>
        <begin position="317"/>
        <end position="370"/>
    </location>
</feature>
<evidence type="ECO:0000256" key="4">
    <source>
        <dbReference type="SAM" id="Phobius"/>
    </source>
</evidence>
<feature type="domain" description="HBM" evidence="7">
    <location>
        <begin position="44"/>
        <end position="283"/>
    </location>
</feature>
<dbReference type="Gene3D" id="1.20.1440.210">
    <property type="match status" value="1"/>
</dbReference>
<dbReference type="Gene3D" id="1.10.287.950">
    <property type="entry name" value="Methyl-accepting chemotaxis protein"/>
    <property type="match status" value="1"/>
</dbReference>
<dbReference type="GO" id="GO:0004888">
    <property type="term" value="F:transmembrane signaling receptor activity"/>
    <property type="evidence" value="ECO:0007669"/>
    <property type="project" value="InterPro"/>
</dbReference>
<evidence type="ECO:0000259" key="6">
    <source>
        <dbReference type="PROSITE" id="PS50885"/>
    </source>
</evidence>
<evidence type="ECO:0000259" key="7">
    <source>
        <dbReference type="PROSITE" id="PS51753"/>
    </source>
</evidence>
<dbReference type="PROSITE" id="PS50885">
    <property type="entry name" value="HAMP"/>
    <property type="match status" value="1"/>
</dbReference>
<dbReference type="PROSITE" id="PS50111">
    <property type="entry name" value="CHEMOTAXIS_TRANSDUC_2"/>
    <property type="match status" value="1"/>
</dbReference>
<dbReference type="EMBL" id="JAHHZF010000008">
    <property type="protein sequence ID" value="MBT9291177.1"/>
    <property type="molecule type" value="Genomic_DNA"/>
</dbReference>
<dbReference type="Pfam" id="PF00672">
    <property type="entry name" value="HAMP"/>
    <property type="match status" value="1"/>
</dbReference>
<evidence type="ECO:0000256" key="1">
    <source>
        <dbReference type="ARBA" id="ARBA00023224"/>
    </source>
</evidence>
<accession>A0A947DA06</accession>
<proteinExistence type="inferred from homology"/>
<dbReference type="SMART" id="SM00283">
    <property type="entry name" value="MA"/>
    <property type="match status" value="1"/>
</dbReference>
<dbReference type="Proteomes" id="UP000766595">
    <property type="component" value="Unassembled WGS sequence"/>
</dbReference>
<dbReference type="InterPro" id="IPR003660">
    <property type="entry name" value="HAMP_dom"/>
</dbReference>
<evidence type="ECO:0000256" key="3">
    <source>
        <dbReference type="PROSITE-ProRule" id="PRU00284"/>
    </source>
</evidence>
<name>A0A947DA06_9HYPH</name>
<dbReference type="SMART" id="SM01358">
    <property type="entry name" value="HBM"/>
    <property type="match status" value="1"/>
</dbReference>
<dbReference type="PRINTS" id="PR00260">
    <property type="entry name" value="CHEMTRNSDUCR"/>
</dbReference>
<reference evidence="8 9" key="1">
    <citation type="submission" date="2021-06" db="EMBL/GenBank/DDBJ databases">
        <authorList>
            <person name="Grouzdev D.S."/>
            <person name="Koziaeva V."/>
        </authorList>
    </citation>
    <scope>NUCLEOTIDE SEQUENCE [LARGE SCALE GENOMIC DNA]</scope>
    <source>
        <strain evidence="8 9">22</strain>
    </source>
</reference>
<keyword evidence="1 3" id="KW-0807">Transducer</keyword>
<dbReference type="GO" id="GO:0007165">
    <property type="term" value="P:signal transduction"/>
    <property type="evidence" value="ECO:0007669"/>
    <property type="project" value="UniProtKB-KW"/>
</dbReference>
<protein>
    <submittedName>
        <fullName evidence="8">Methyl-accepting chemotaxis protein</fullName>
    </submittedName>
</protein>
<dbReference type="SMART" id="SM00304">
    <property type="entry name" value="HAMP"/>
    <property type="match status" value="1"/>
</dbReference>
<dbReference type="SUPFAM" id="SSF58104">
    <property type="entry name" value="Methyl-accepting chemotaxis protein (MCP) signaling domain"/>
    <property type="match status" value="1"/>
</dbReference>
<dbReference type="PROSITE" id="PS51753">
    <property type="entry name" value="HBM"/>
    <property type="match status" value="1"/>
</dbReference>
<dbReference type="InterPro" id="IPR032255">
    <property type="entry name" value="HBM"/>
</dbReference>
<evidence type="ECO:0000313" key="8">
    <source>
        <dbReference type="EMBL" id="MBT9291177.1"/>
    </source>
</evidence>
<comment type="similarity">
    <text evidence="2">Belongs to the methyl-accepting chemotaxis (MCP) protein family.</text>
</comment>
<evidence type="ECO:0000256" key="2">
    <source>
        <dbReference type="ARBA" id="ARBA00029447"/>
    </source>
</evidence>
<dbReference type="AlphaFoldDB" id="A0A947DA06"/>
<dbReference type="InterPro" id="IPR004090">
    <property type="entry name" value="Chemotax_Me-accpt_rcpt"/>
</dbReference>
<dbReference type="GO" id="GO:0006935">
    <property type="term" value="P:chemotaxis"/>
    <property type="evidence" value="ECO:0007669"/>
    <property type="project" value="InterPro"/>
</dbReference>
<keyword evidence="4" id="KW-1133">Transmembrane helix</keyword>
<dbReference type="RefSeq" id="WP_261969745.1">
    <property type="nucleotide sequence ID" value="NZ_JAHHZF010000008.1"/>
</dbReference>
<dbReference type="Gene3D" id="6.10.340.10">
    <property type="match status" value="1"/>
</dbReference>
<feature type="domain" description="Methyl-accepting transducer" evidence="5">
    <location>
        <begin position="411"/>
        <end position="647"/>
    </location>
</feature>
<sequence length="667" mass="69547">MVALTLRAKLFGGFGLAVLALVGVGTVGHMGLTAATDSFSAFRHTADQTLAVHQTSDALNSIGLAVMQYRATGAETAATQVAEAARTIAARDADLQALFKGSEMADRLSVAAGRVQDYRAAFESYRTAHGAFRTLQQEVYEIGDKARENLARVMAAGIRDEDVFALGLAAKGQQELLMARTHAERFATSEAAADMKEAQIRLNEVTRVISNLKIVAKADDVRDLMPEVADQIDALTTKLDAFAEKVAEMRAIRETRLDRLGPQVLKDYEAVVADVVSRQNAIGRAAEAGMAAAKVWTFAVGAAFAALAILIAVLMSRSISGAILAIAGSMNELASGRLGITIFGRGRKDEIGRMAEAVAVFQANALDKQRMEREQEEAKSSAEADKRRLLAQLADSFQQSVGGIVNSVASAAAQMQSTAATLTTAADQTSRQSVAVSSASEEASTNVETVAAAAEELAASVSEIARQVEQSSDMSRRAVGDTESANEKVRRLAAAAQKIGDIVGMITNIAGQTNLLALNATIEAARAGEAGRGFAVVASEVKALAEQTAKATAEISTQIADIQTATGASVEAIRGVGETIATLNRIAGAIAASVEEQSAATAEIARNVQQASHGTATVSGNIAGVGKAARETGTAAAQVLDASSELARQAERLRGEVDGFTNRIRAA</sequence>
<dbReference type="Pfam" id="PF00015">
    <property type="entry name" value="MCPsignal"/>
    <property type="match status" value="1"/>
</dbReference>
<keyword evidence="9" id="KW-1185">Reference proteome</keyword>
<keyword evidence="4" id="KW-0812">Transmembrane</keyword>
<organism evidence="8 9">
    <name type="scientific">Prosthecodimorpha staleyi</name>
    <dbReference type="NCBI Taxonomy" id="2840188"/>
    <lineage>
        <taxon>Bacteria</taxon>
        <taxon>Pseudomonadati</taxon>
        <taxon>Pseudomonadota</taxon>
        <taxon>Alphaproteobacteria</taxon>
        <taxon>Hyphomicrobiales</taxon>
        <taxon>Ancalomicrobiaceae</taxon>
        <taxon>Prosthecodimorpha</taxon>
    </lineage>
</organism>
<comment type="caution">
    <text evidence="8">The sequence shown here is derived from an EMBL/GenBank/DDBJ whole genome shotgun (WGS) entry which is preliminary data.</text>
</comment>
<keyword evidence="4" id="KW-0472">Membrane</keyword>
<feature type="transmembrane region" description="Helical" evidence="4">
    <location>
        <begin position="295"/>
        <end position="315"/>
    </location>
</feature>
<dbReference type="GO" id="GO:0016020">
    <property type="term" value="C:membrane"/>
    <property type="evidence" value="ECO:0007669"/>
    <property type="project" value="InterPro"/>
</dbReference>
<dbReference type="PANTHER" id="PTHR32089">
    <property type="entry name" value="METHYL-ACCEPTING CHEMOTAXIS PROTEIN MCPB"/>
    <property type="match status" value="1"/>
</dbReference>
<dbReference type="PANTHER" id="PTHR32089:SF112">
    <property type="entry name" value="LYSOZYME-LIKE PROTEIN-RELATED"/>
    <property type="match status" value="1"/>
</dbReference>
<evidence type="ECO:0000313" key="9">
    <source>
        <dbReference type="Proteomes" id="UP000766595"/>
    </source>
</evidence>
<dbReference type="InterPro" id="IPR004089">
    <property type="entry name" value="MCPsignal_dom"/>
</dbReference>